<evidence type="ECO:0000256" key="2">
    <source>
        <dbReference type="ARBA" id="ARBA00022692"/>
    </source>
</evidence>
<feature type="signal peptide" evidence="6">
    <location>
        <begin position="1"/>
        <end position="17"/>
    </location>
</feature>
<gene>
    <name evidence="8" type="ORF">MNOR_LOCUS25319</name>
</gene>
<dbReference type="Pfam" id="PF12698">
    <property type="entry name" value="ABC2_membrane_3"/>
    <property type="match status" value="1"/>
</dbReference>
<feature type="non-terminal residue" evidence="8">
    <location>
        <position position="242"/>
    </location>
</feature>
<evidence type="ECO:0000256" key="5">
    <source>
        <dbReference type="SAM" id="Phobius"/>
    </source>
</evidence>
<keyword evidence="3 5" id="KW-1133">Transmembrane helix</keyword>
<sequence>QGLLPVLVTLMCLVVDGSFNENTVQESVRNLTLEMYGNTRSYVSATNETSEFSDSYISLFHGLTDNFNVSSTQNLTDSLLDESTTNEFKYRETSICSAEFSKNDDGKTITHYMYQSVPYHCPAVSVNIMNNAILRTKAGNNFTIQTNNRPMPIDKSWRLGDSTSSGSSFIYSMMMPMALAFLSASFLVFPLEERETKAKQVQIMTGTPTWALWFTSLIWDMASYILSSLLVLIICMLFDSKA</sequence>
<keyword evidence="4 5" id="KW-0472">Membrane</keyword>
<organism evidence="8 9">
    <name type="scientific">Meganyctiphanes norvegica</name>
    <name type="common">Northern krill</name>
    <name type="synonym">Thysanopoda norvegica</name>
    <dbReference type="NCBI Taxonomy" id="48144"/>
    <lineage>
        <taxon>Eukaryota</taxon>
        <taxon>Metazoa</taxon>
        <taxon>Ecdysozoa</taxon>
        <taxon>Arthropoda</taxon>
        <taxon>Crustacea</taxon>
        <taxon>Multicrustacea</taxon>
        <taxon>Malacostraca</taxon>
        <taxon>Eumalacostraca</taxon>
        <taxon>Eucarida</taxon>
        <taxon>Euphausiacea</taxon>
        <taxon>Euphausiidae</taxon>
        <taxon>Meganyctiphanes</taxon>
    </lineage>
</organism>
<accession>A0AAV2RKT5</accession>
<dbReference type="GO" id="GO:0140359">
    <property type="term" value="F:ABC-type transporter activity"/>
    <property type="evidence" value="ECO:0007669"/>
    <property type="project" value="InterPro"/>
</dbReference>
<feature type="chain" id="PRO_5043886914" description="ABC-2 type transporter transmembrane domain-containing protein" evidence="6">
    <location>
        <begin position="18"/>
        <end position="242"/>
    </location>
</feature>
<comment type="subcellular location">
    <subcellularLocation>
        <location evidence="1">Membrane</location>
        <topology evidence="1">Multi-pass membrane protein</topology>
    </subcellularLocation>
</comment>
<feature type="transmembrane region" description="Helical" evidence="5">
    <location>
        <begin position="210"/>
        <end position="239"/>
    </location>
</feature>
<feature type="transmembrane region" description="Helical" evidence="5">
    <location>
        <begin position="169"/>
        <end position="189"/>
    </location>
</feature>
<evidence type="ECO:0000313" key="8">
    <source>
        <dbReference type="EMBL" id="CAL4125826.1"/>
    </source>
</evidence>
<dbReference type="Proteomes" id="UP001497623">
    <property type="component" value="Unassembled WGS sequence"/>
</dbReference>
<reference evidence="8 9" key="1">
    <citation type="submission" date="2024-05" db="EMBL/GenBank/DDBJ databases">
        <authorList>
            <person name="Wallberg A."/>
        </authorList>
    </citation>
    <scope>NUCLEOTIDE SEQUENCE [LARGE SCALE GENOMIC DNA]</scope>
</reference>
<protein>
    <recommendedName>
        <fullName evidence="7">ABC-2 type transporter transmembrane domain-containing protein</fullName>
    </recommendedName>
</protein>
<evidence type="ECO:0000256" key="3">
    <source>
        <dbReference type="ARBA" id="ARBA00022989"/>
    </source>
</evidence>
<dbReference type="InterPro" id="IPR013525">
    <property type="entry name" value="ABC2_TM"/>
</dbReference>
<name>A0AAV2RKT5_MEGNR</name>
<proteinExistence type="predicted"/>
<comment type="caution">
    <text evidence="8">The sequence shown here is derived from an EMBL/GenBank/DDBJ whole genome shotgun (WGS) entry which is preliminary data.</text>
</comment>
<keyword evidence="9" id="KW-1185">Reference proteome</keyword>
<evidence type="ECO:0000256" key="4">
    <source>
        <dbReference type="ARBA" id="ARBA00023136"/>
    </source>
</evidence>
<keyword evidence="2 5" id="KW-0812">Transmembrane</keyword>
<keyword evidence="6" id="KW-0732">Signal</keyword>
<feature type="domain" description="ABC-2 type transporter transmembrane" evidence="7">
    <location>
        <begin position="6"/>
        <end position="238"/>
    </location>
</feature>
<evidence type="ECO:0000313" key="9">
    <source>
        <dbReference type="Proteomes" id="UP001497623"/>
    </source>
</evidence>
<dbReference type="AlphaFoldDB" id="A0AAV2RKT5"/>
<evidence type="ECO:0000256" key="1">
    <source>
        <dbReference type="ARBA" id="ARBA00004141"/>
    </source>
</evidence>
<dbReference type="GO" id="GO:0016020">
    <property type="term" value="C:membrane"/>
    <property type="evidence" value="ECO:0007669"/>
    <property type="project" value="UniProtKB-SubCell"/>
</dbReference>
<evidence type="ECO:0000256" key="6">
    <source>
        <dbReference type="SAM" id="SignalP"/>
    </source>
</evidence>
<feature type="non-terminal residue" evidence="8">
    <location>
        <position position="1"/>
    </location>
</feature>
<dbReference type="EMBL" id="CAXKWB010024042">
    <property type="protein sequence ID" value="CAL4125826.1"/>
    <property type="molecule type" value="Genomic_DNA"/>
</dbReference>
<evidence type="ECO:0000259" key="7">
    <source>
        <dbReference type="Pfam" id="PF12698"/>
    </source>
</evidence>